<proteinExistence type="predicted"/>
<evidence type="ECO:0000313" key="4">
    <source>
        <dbReference type="EMBL" id="CAB4897378.1"/>
    </source>
</evidence>
<dbReference type="Pfam" id="PF02527">
    <property type="entry name" value="GidB"/>
    <property type="match status" value="1"/>
</dbReference>
<dbReference type="PANTHER" id="PTHR31760">
    <property type="entry name" value="S-ADENOSYL-L-METHIONINE-DEPENDENT METHYLTRANSFERASES SUPERFAMILY PROTEIN"/>
    <property type="match status" value="1"/>
</dbReference>
<dbReference type="SUPFAM" id="SSF53335">
    <property type="entry name" value="S-adenosyl-L-methionine-dependent methyltransferases"/>
    <property type="match status" value="1"/>
</dbReference>
<dbReference type="EMBL" id="CAFBNR010000101">
    <property type="protein sequence ID" value="CAB4967617.1"/>
    <property type="molecule type" value="Genomic_DNA"/>
</dbReference>
<evidence type="ECO:0000256" key="2">
    <source>
        <dbReference type="ARBA" id="ARBA00022552"/>
    </source>
</evidence>
<accession>A0A6J7LHJ0</accession>
<name>A0A6J7LHJ0_9ZZZZ</name>
<gene>
    <name evidence="4" type="ORF">UFOPK3573_00461</name>
    <name evidence="5" type="ORF">UFOPK3879_01373</name>
</gene>
<evidence type="ECO:0000256" key="3">
    <source>
        <dbReference type="ARBA" id="ARBA00022679"/>
    </source>
</evidence>
<protein>
    <submittedName>
        <fullName evidence="5">Unannotated protein</fullName>
    </submittedName>
</protein>
<keyword evidence="1" id="KW-0963">Cytoplasm</keyword>
<keyword evidence="3" id="KW-0808">Transferase</keyword>
<dbReference type="InterPro" id="IPR029063">
    <property type="entry name" value="SAM-dependent_MTases_sf"/>
</dbReference>
<dbReference type="Gene3D" id="3.40.50.150">
    <property type="entry name" value="Vaccinia Virus protein VP39"/>
    <property type="match status" value="1"/>
</dbReference>
<dbReference type="InterPro" id="IPR003682">
    <property type="entry name" value="rRNA_ssu_MeTfrase_G"/>
</dbReference>
<evidence type="ECO:0000256" key="1">
    <source>
        <dbReference type="ARBA" id="ARBA00022490"/>
    </source>
</evidence>
<sequence length="185" mass="19555">MKPADHPGLRRIFGEAQKIGALGTAPLSEIIEHAASFADALPVGVTSCVDLGSGAGVPGLVIAVIRPEIRMTLIDRRAKRTDTLLRSVQSLGIQNQVEVVCGDVEVLRNQDRFAHAFDAACARGFGPPLQTLQWAVSLVKLGGCVVVSEPPPGSPDRWADVDLGKLGVSAPTRLGPVAMFHVEHL</sequence>
<dbReference type="GO" id="GO:0005829">
    <property type="term" value="C:cytosol"/>
    <property type="evidence" value="ECO:0007669"/>
    <property type="project" value="TreeGrafter"/>
</dbReference>
<dbReference type="PANTHER" id="PTHR31760:SF0">
    <property type="entry name" value="S-ADENOSYL-L-METHIONINE-DEPENDENT METHYLTRANSFERASES SUPERFAMILY PROTEIN"/>
    <property type="match status" value="1"/>
</dbReference>
<organism evidence="5">
    <name type="scientific">freshwater metagenome</name>
    <dbReference type="NCBI Taxonomy" id="449393"/>
    <lineage>
        <taxon>unclassified sequences</taxon>
        <taxon>metagenomes</taxon>
        <taxon>ecological metagenomes</taxon>
    </lineage>
</organism>
<dbReference type="EMBL" id="CAFBMJ010000022">
    <property type="protein sequence ID" value="CAB4897378.1"/>
    <property type="molecule type" value="Genomic_DNA"/>
</dbReference>
<dbReference type="AlphaFoldDB" id="A0A6J7LHJ0"/>
<evidence type="ECO:0000313" key="5">
    <source>
        <dbReference type="EMBL" id="CAB4967617.1"/>
    </source>
</evidence>
<dbReference type="GO" id="GO:0070043">
    <property type="term" value="F:rRNA (guanine-N7-)-methyltransferase activity"/>
    <property type="evidence" value="ECO:0007669"/>
    <property type="project" value="TreeGrafter"/>
</dbReference>
<keyword evidence="2" id="KW-0698">rRNA processing</keyword>
<reference evidence="5" key="1">
    <citation type="submission" date="2020-05" db="EMBL/GenBank/DDBJ databases">
        <authorList>
            <person name="Chiriac C."/>
            <person name="Salcher M."/>
            <person name="Ghai R."/>
            <person name="Kavagutti S V."/>
        </authorList>
    </citation>
    <scope>NUCLEOTIDE SEQUENCE</scope>
</reference>